<dbReference type="SUPFAM" id="SSF81383">
    <property type="entry name" value="F-box domain"/>
    <property type="match status" value="1"/>
</dbReference>
<evidence type="ECO:0000259" key="1">
    <source>
        <dbReference type="Pfam" id="PF00646"/>
    </source>
</evidence>
<gene>
    <name evidence="2" type="primary">Q5NFZ7</name>
</gene>
<accession>A0A5K1K5A9</accession>
<evidence type="ECO:0000313" key="2">
    <source>
        <dbReference type="EMBL" id="VWP01237.1"/>
    </source>
</evidence>
<dbReference type="Pfam" id="PF00646">
    <property type="entry name" value="F-box"/>
    <property type="match status" value="1"/>
</dbReference>
<dbReference type="EMBL" id="LR729209">
    <property type="protein sequence ID" value="VWP01237.1"/>
    <property type="molecule type" value="Genomic_DNA"/>
</dbReference>
<name>A0A5K1K5A9_9APHY</name>
<dbReference type="InterPro" id="IPR001810">
    <property type="entry name" value="F-box_dom"/>
</dbReference>
<dbReference type="Gene3D" id="3.80.10.10">
    <property type="entry name" value="Ribonuclease Inhibitor"/>
    <property type="match status" value="1"/>
</dbReference>
<reference evidence="2" key="1">
    <citation type="submission" date="2019-10" db="EMBL/GenBank/DDBJ databases">
        <authorList>
            <person name="Nor Muhammad N."/>
        </authorList>
    </citation>
    <scope>NUCLEOTIDE SEQUENCE</scope>
</reference>
<proteinExistence type="predicted"/>
<dbReference type="AlphaFoldDB" id="A0A5K1K5A9"/>
<dbReference type="InterPro" id="IPR036047">
    <property type="entry name" value="F-box-like_dom_sf"/>
</dbReference>
<dbReference type="InterPro" id="IPR032675">
    <property type="entry name" value="LRR_dom_sf"/>
</dbReference>
<organism evidence="2">
    <name type="scientific">Ganoderma boninense</name>
    <dbReference type="NCBI Taxonomy" id="34458"/>
    <lineage>
        <taxon>Eukaryota</taxon>
        <taxon>Fungi</taxon>
        <taxon>Dikarya</taxon>
        <taxon>Basidiomycota</taxon>
        <taxon>Agaricomycotina</taxon>
        <taxon>Agaricomycetes</taxon>
        <taxon>Polyporales</taxon>
        <taxon>Polyporaceae</taxon>
        <taxon>Ganoderma</taxon>
    </lineage>
</organism>
<feature type="domain" description="F-box" evidence="1">
    <location>
        <begin position="9"/>
        <end position="42"/>
    </location>
</feature>
<dbReference type="SUPFAM" id="SSF52047">
    <property type="entry name" value="RNI-like"/>
    <property type="match status" value="1"/>
</dbReference>
<protein>
    <recommendedName>
        <fullName evidence="1">F-box domain-containing protein</fullName>
    </recommendedName>
</protein>
<sequence>MQPETASPSLPTEIWTQIIQCLPAHYQRSCLSVSKVFHDIALQFVFASVTVRLGNVRDFYLADEDRWCNWNNLEKADADAAVARSYELLQHIARSPSGFAPVVKQVSVRAYAFPGHDPPVEFLDALEEALSVLRLRAFAWYGCHPIPRPQVLQVLSTTSHETMEVLLLPAEPMDYTPVLAIGRLKSLSFLNRYGDRYQPLEKKDARIARMAQTITGAAASSSSLRSLGIFDKVLKKLTVQHLTTLVDLTLTLVGRVDPLKTVFTHCAQLRSLTLLAGLAHQDALTALLHAHASALPRLTSLQLFYQPVSSAVVSAVAAFLRPKLQLERLDLGYHWDESRYGNIEPVLRVLPMLPRLRVLGLELSDSAISELGLAEGARMPDVLLRLGECVPPGLTALSLWVTAQFQTPEMAMAEDVEDASAGVRECRFVHVSINTFYSERDELRRALFEHPPPRAELVGVHEDMRWVERDPQTGERVGYSESWPLSRVYNRTADDFGCEEWEWLMRQVDLRIL</sequence>